<gene>
    <name evidence="8" type="ORF">LTR36_003702</name>
</gene>
<evidence type="ECO:0000256" key="6">
    <source>
        <dbReference type="SAM" id="Phobius"/>
    </source>
</evidence>
<accession>A0AAV9JKW0</accession>
<feature type="transmembrane region" description="Helical" evidence="6">
    <location>
        <begin position="189"/>
        <end position="211"/>
    </location>
</feature>
<name>A0AAV9JKW0_9PEZI</name>
<feature type="domain" description="Integral membrane bound transporter" evidence="7">
    <location>
        <begin position="732"/>
        <end position="871"/>
    </location>
</feature>
<evidence type="ECO:0000313" key="9">
    <source>
        <dbReference type="Proteomes" id="UP001324427"/>
    </source>
</evidence>
<feature type="transmembrane region" description="Helical" evidence="6">
    <location>
        <begin position="739"/>
        <end position="756"/>
    </location>
</feature>
<dbReference type="PANTHER" id="PTHR47804:SF1">
    <property type="entry name" value="DUF2421 DOMAIN-CONTAINING PROTEIN"/>
    <property type="match status" value="1"/>
</dbReference>
<keyword evidence="3 6" id="KW-1133">Transmembrane helix</keyword>
<feature type="transmembrane region" description="Helical" evidence="6">
    <location>
        <begin position="251"/>
        <end position="273"/>
    </location>
</feature>
<dbReference type="GO" id="GO:0016020">
    <property type="term" value="C:membrane"/>
    <property type="evidence" value="ECO:0007669"/>
    <property type="project" value="UniProtKB-SubCell"/>
</dbReference>
<keyword evidence="2 6" id="KW-0812">Transmembrane</keyword>
<evidence type="ECO:0000256" key="1">
    <source>
        <dbReference type="ARBA" id="ARBA00004141"/>
    </source>
</evidence>
<evidence type="ECO:0000259" key="7">
    <source>
        <dbReference type="Pfam" id="PF13515"/>
    </source>
</evidence>
<dbReference type="Pfam" id="PF13515">
    <property type="entry name" value="FUSC_2"/>
    <property type="match status" value="1"/>
</dbReference>
<feature type="transmembrane region" description="Helical" evidence="6">
    <location>
        <begin position="763"/>
        <end position="780"/>
    </location>
</feature>
<sequence length="1095" mass="121471">MAHSANTNANDRQQQGRFLHRGLRRASFISPLTGERSKRVFTLREASHRLNGDVDHERTPLLGQDGVDGASVSDAGHSRWTVLKEAVLHRSYSAYDFATSKTGLGILKCSLAYLLGSLATFVPAISGMIGHRQDSKHMVATVTVWFHPARSIGSMHEATVLAVIALCYSGLVSFTSMGISMFFGQRDLLVVGHVIVLIVFIGGGLGFVAWTKQYFGHPLVNVACSLASLGCITILIKEGAVQAGAFSDDRVVQVLLMVVMGVIATTAVNVLVLPTTARESLIKDLEQNTDLLGEMLISITRAFLSGREVDLTDAYYKKLTNDHQSSLASMCKDLGEAKREHLFLGNERLYAAEEKLVECLTGLSQDLGGLRSAAFGQFAFMNEDVTGASSDATSPIGSQGKPLTKTLGVITEAREESGEAVEDELTNGAPHTPTPERRQSRETPTAQDTADMFLAFLAQLGPPTKSLVYTMKQILDELPFEQRPTPRQDWIPWAGLKVKVAVNETFHSSLQSAIDLYRQSRKEALHSLHVNRASNAAAAFHHGGKATAFSGQRPSINGDYSSGPRSPATRTASMTEQPQSEEVIADIEEVSACCGHFSFSLLDFAEDLLTYLKVLDELKDAIEHRKRTWTWMLPWHRKRGGDDIAHSAIRRSGTFQENDEAHDAARDIRSHIQRADAFADVAKSLQRRPWSYKVYRFFRVFRRDDVRFAIKVGIGAMLYALPAFLASSRPFFVLWRGEWGLVSYMAVCSMTVGASNTTSINRFIGTFIGAFLAIIAWIIASDHGDANPWLLGFFGWLVSLGCFYLIIAKNNGPMGRFILLTFNLGALYSYSLSVRDDDNDDDEGGIDPAIWDIVMHRLVAVVVGCLWAIVVTRFIWPISARRKLKDGLCILWLRMSLVWKRDPLAMFLLGEPRSSYMDIREESGLQSFLSNLEGLRKAAISEFELRGPFPDEIIGRILERTGRMLDAFHAMNVVISKNLQYTPGEAAVLRYTRPERFELSARISHLFSVLASSVKLEYPLNDVLPSIDHTRDRLLGKISEFRRSGEGREGTSEQDYELLYAYVLVTGQLSQDIQVVSAEIQTLFGVLDEEKLKLQ</sequence>
<comment type="subcellular location">
    <subcellularLocation>
        <location evidence="1">Membrane</location>
        <topology evidence="1">Multi-pass membrane protein</topology>
    </subcellularLocation>
</comment>
<evidence type="ECO:0000256" key="3">
    <source>
        <dbReference type="ARBA" id="ARBA00022989"/>
    </source>
</evidence>
<reference evidence="8 9" key="1">
    <citation type="submission" date="2021-11" db="EMBL/GenBank/DDBJ databases">
        <title>Black yeast isolated from Biological Soil Crust.</title>
        <authorList>
            <person name="Kurbessoian T."/>
        </authorList>
    </citation>
    <scope>NUCLEOTIDE SEQUENCE [LARGE SCALE GENOMIC DNA]</scope>
    <source>
        <strain evidence="8 9">CCFEE 5522</strain>
    </source>
</reference>
<proteinExistence type="predicted"/>
<protein>
    <recommendedName>
        <fullName evidence="7">Integral membrane bound transporter domain-containing protein</fullName>
    </recommendedName>
</protein>
<evidence type="ECO:0000313" key="8">
    <source>
        <dbReference type="EMBL" id="KAK4545151.1"/>
    </source>
</evidence>
<comment type="caution">
    <text evidence="8">The sequence shown here is derived from an EMBL/GenBank/DDBJ whole genome shotgun (WGS) entry which is preliminary data.</text>
</comment>
<feature type="region of interest" description="Disordered" evidence="5">
    <location>
        <begin position="415"/>
        <end position="445"/>
    </location>
</feature>
<dbReference type="InterPro" id="IPR049453">
    <property type="entry name" value="Memb_transporter_dom"/>
</dbReference>
<keyword evidence="4 6" id="KW-0472">Membrane</keyword>
<evidence type="ECO:0000256" key="4">
    <source>
        <dbReference type="ARBA" id="ARBA00023136"/>
    </source>
</evidence>
<dbReference type="PANTHER" id="PTHR47804">
    <property type="entry name" value="60S RIBOSOMAL PROTEIN L19"/>
    <property type="match status" value="1"/>
</dbReference>
<feature type="transmembrane region" description="Helical" evidence="6">
    <location>
        <begin position="853"/>
        <end position="876"/>
    </location>
</feature>
<feature type="transmembrane region" description="Helical" evidence="6">
    <location>
        <begin position="786"/>
        <end position="807"/>
    </location>
</feature>
<dbReference type="InterPro" id="IPR052430">
    <property type="entry name" value="IVT-Associated"/>
</dbReference>
<organism evidence="8 9">
    <name type="scientific">Oleoguttula mirabilis</name>
    <dbReference type="NCBI Taxonomy" id="1507867"/>
    <lineage>
        <taxon>Eukaryota</taxon>
        <taxon>Fungi</taxon>
        <taxon>Dikarya</taxon>
        <taxon>Ascomycota</taxon>
        <taxon>Pezizomycotina</taxon>
        <taxon>Dothideomycetes</taxon>
        <taxon>Dothideomycetidae</taxon>
        <taxon>Mycosphaerellales</taxon>
        <taxon>Teratosphaeriaceae</taxon>
        <taxon>Oleoguttula</taxon>
    </lineage>
</organism>
<evidence type="ECO:0000256" key="5">
    <source>
        <dbReference type="SAM" id="MobiDB-lite"/>
    </source>
</evidence>
<feature type="region of interest" description="Disordered" evidence="5">
    <location>
        <begin position="546"/>
        <end position="579"/>
    </location>
</feature>
<keyword evidence="9" id="KW-1185">Reference proteome</keyword>
<dbReference type="EMBL" id="JAVFHQ010000021">
    <property type="protein sequence ID" value="KAK4545151.1"/>
    <property type="molecule type" value="Genomic_DNA"/>
</dbReference>
<feature type="transmembrane region" description="Helical" evidence="6">
    <location>
        <begin position="160"/>
        <end position="183"/>
    </location>
</feature>
<dbReference type="AlphaFoldDB" id="A0AAV9JKW0"/>
<feature type="transmembrane region" description="Helical" evidence="6">
    <location>
        <begin position="708"/>
        <end position="727"/>
    </location>
</feature>
<feature type="compositionally biased region" description="Polar residues" evidence="5">
    <location>
        <begin position="549"/>
        <end position="579"/>
    </location>
</feature>
<feature type="transmembrane region" description="Helical" evidence="6">
    <location>
        <begin position="814"/>
        <end position="833"/>
    </location>
</feature>
<feature type="transmembrane region" description="Helical" evidence="6">
    <location>
        <begin position="218"/>
        <end position="236"/>
    </location>
</feature>
<dbReference type="Proteomes" id="UP001324427">
    <property type="component" value="Unassembled WGS sequence"/>
</dbReference>
<evidence type="ECO:0000256" key="2">
    <source>
        <dbReference type="ARBA" id="ARBA00022692"/>
    </source>
</evidence>